<organism evidence="1">
    <name type="scientific">marine sediment metagenome</name>
    <dbReference type="NCBI Taxonomy" id="412755"/>
    <lineage>
        <taxon>unclassified sequences</taxon>
        <taxon>metagenomes</taxon>
        <taxon>ecological metagenomes</taxon>
    </lineage>
</organism>
<sequence length="74" mass="7798">PVDLFVNGVKYSSVGNAPAAPINNSALNFTLANFSAAGILELVGYMSLNWICAMALSDSIILSQFQQTRSAFGV</sequence>
<comment type="caution">
    <text evidence="1">The sequence shown here is derived from an EMBL/GenBank/DDBJ whole genome shotgun (WGS) entry which is preliminary data.</text>
</comment>
<protein>
    <submittedName>
        <fullName evidence="1">Uncharacterized protein</fullName>
    </submittedName>
</protein>
<accession>X0UMR7</accession>
<evidence type="ECO:0000313" key="1">
    <source>
        <dbReference type="EMBL" id="GAF89805.1"/>
    </source>
</evidence>
<proteinExistence type="predicted"/>
<dbReference type="AlphaFoldDB" id="X0UMR7"/>
<dbReference type="EMBL" id="BARS01016701">
    <property type="protein sequence ID" value="GAF89805.1"/>
    <property type="molecule type" value="Genomic_DNA"/>
</dbReference>
<name>X0UMR7_9ZZZZ</name>
<gene>
    <name evidence="1" type="ORF">S01H1_27432</name>
</gene>
<reference evidence="1" key="1">
    <citation type="journal article" date="2014" name="Front. Microbiol.">
        <title>High frequency of phylogenetically diverse reductive dehalogenase-homologous genes in deep subseafloor sedimentary metagenomes.</title>
        <authorList>
            <person name="Kawai M."/>
            <person name="Futagami T."/>
            <person name="Toyoda A."/>
            <person name="Takaki Y."/>
            <person name="Nishi S."/>
            <person name="Hori S."/>
            <person name="Arai W."/>
            <person name="Tsubouchi T."/>
            <person name="Morono Y."/>
            <person name="Uchiyama I."/>
            <person name="Ito T."/>
            <person name="Fujiyama A."/>
            <person name="Inagaki F."/>
            <person name="Takami H."/>
        </authorList>
    </citation>
    <scope>NUCLEOTIDE SEQUENCE</scope>
    <source>
        <strain evidence="1">Expedition CK06-06</strain>
    </source>
</reference>
<feature type="non-terminal residue" evidence="1">
    <location>
        <position position="1"/>
    </location>
</feature>